<sequence>SDAISVQRRQSALVEDDNRTEADSGCPKADDPVSETVRADSEESCLVEGEELSSESRQQQFANPLFDSDSEGEDSGGLDEFDEEIRAAVAAAADQPAEDCNPPSSLPGESDPAFDSKVVSTKHADAPAASVACTQYRVDSGAVDQAAVDRSGSPLYRHPNHREMLSAIELELANNDERNLWQDAYRRLSLASGSDGASSAPLSTAAARHPDNRLLNRYRDVLPYDHSRVRLSPISRSHASSLGLSGDYINASIVRAEHAGRVFAMAQGPLPATVGHFWLMVWQLRSRGVVMLNRVFEKGALKCHPYFPDERTKRVDCPDVGLRVELVSSESLGYYIVRGFRLSLLSNKTSDPEPASAVRDLLHYQYLTWPDFGVPQTPGAFLNFLMAVRRSGLLSDPDRPPVVHCSAGIGRTGSLAVIDVCLALIARRGSLYGVDLPGEIRRLRRDRMGLVQTPDQLRFCYQAVVMGGRAILANGVDRADSLSFSIDEADRRQFGMANNSFAEAGDSDDESSSSSSGGSNHSSAINDNAYSLLRGNLDRQRTTWLSCQHRLSGGGGGGVPFPLYNEEDEAADDKRAAAAGVDAAEAAFKPIPTPVVRLRDLAWISLLTALGAYLVYQMGAA</sequence>
<dbReference type="GO" id="GO:0005737">
    <property type="term" value="C:cytoplasm"/>
    <property type="evidence" value="ECO:0007669"/>
    <property type="project" value="TreeGrafter"/>
</dbReference>
<dbReference type="STRING" id="282301.A0A267G170"/>
<keyword evidence="13" id="KW-1185">Reference proteome</keyword>
<proteinExistence type="inferred from homology"/>
<dbReference type="InterPro" id="IPR000242">
    <property type="entry name" value="PTP_cat"/>
</dbReference>
<feature type="domain" description="Tyrosine-protein phosphatase" evidence="9">
    <location>
        <begin position="181"/>
        <end position="467"/>
    </location>
</feature>
<dbReference type="PROSITE" id="PS00383">
    <property type="entry name" value="TYR_PHOSPHATASE_1"/>
    <property type="match status" value="1"/>
</dbReference>
<comment type="subcellular location">
    <subcellularLocation>
        <location evidence="1">Endomembrane system</location>
    </subcellularLocation>
</comment>
<dbReference type="GO" id="GO:0046426">
    <property type="term" value="P:negative regulation of receptor signaling pathway via JAK-STAT"/>
    <property type="evidence" value="ECO:0007669"/>
    <property type="project" value="TreeGrafter"/>
</dbReference>
<dbReference type="Pfam" id="PF00102">
    <property type="entry name" value="Y_phosphatase"/>
    <property type="match status" value="1"/>
</dbReference>
<feature type="compositionally biased region" description="Low complexity" evidence="8">
    <location>
        <begin position="512"/>
        <end position="523"/>
    </location>
</feature>
<dbReference type="OrthoDB" id="9450131at2759"/>
<gene>
    <name evidence="11" type="ORF">BOX15_Mlig005847g1</name>
    <name evidence="12" type="ORF">BOX15_Mlig005847g3</name>
</gene>
<evidence type="ECO:0000256" key="7">
    <source>
        <dbReference type="ARBA" id="ARBA00023136"/>
    </source>
</evidence>
<dbReference type="PROSITE" id="PS50056">
    <property type="entry name" value="TYR_PHOSPHATASE_2"/>
    <property type="match status" value="1"/>
</dbReference>
<accession>A0A267G170</accession>
<evidence type="ECO:0000256" key="4">
    <source>
        <dbReference type="ARBA" id="ARBA00022553"/>
    </source>
</evidence>
<dbReference type="SUPFAM" id="SSF52799">
    <property type="entry name" value="(Phosphotyrosine protein) phosphatases II"/>
    <property type="match status" value="1"/>
</dbReference>
<evidence type="ECO:0000259" key="9">
    <source>
        <dbReference type="PROSITE" id="PS50055"/>
    </source>
</evidence>
<name>A0A267G170_9PLAT</name>
<dbReference type="InterPro" id="IPR029021">
    <property type="entry name" value="Prot-tyrosine_phosphatase-like"/>
</dbReference>
<evidence type="ECO:0000313" key="12">
    <source>
        <dbReference type="EMBL" id="PAA79194.1"/>
    </source>
</evidence>
<reference evidence="12 13" key="1">
    <citation type="submission" date="2017-06" db="EMBL/GenBank/DDBJ databases">
        <title>A platform for efficient transgenesis in Macrostomum lignano, a flatworm model organism for stem cell research.</title>
        <authorList>
            <person name="Berezikov E."/>
        </authorList>
    </citation>
    <scope>NUCLEOTIDE SEQUENCE [LARGE SCALE GENOMIC DNA]</scope>
    <source>
        <strain evidence="12">DV1</strain>
        <tissue evidence="12">Whole organism</tissue>
    </source>
</reference>
<comment type="caution">
    <text evidence="12">The sequence shown here is derived from an EMBL/GenBank/DDBJ whole genome shotgun (WGS) entry which is preliminary data.</text>
</comment>
<dbReference type="GO" id="GO:0012505">
    <property type="term" value="C:endomembrane system"/>
    <property type="evidence" value="ECO:0007669"/>
    <property type="project" value="UniProtKB-SubCell"/>
</dbReference>
<evidence type="ECO:0000256" key="5">
    <source>
        <dbReference type="ARBA" id="ARBA00022801"/>
    </source>
</evidence>
<dbReference type="Proteomes" id="UP000215902">
    <property type="component" value="Unassembled WGS sequence"/>
</dbReference>
<feature type="region of interest" description="Disordered" evidence="8">
    <location>
        <begin position="500"/>
        <end position="523"/>
    </location>
</feature>
<evidence type="ECO:0000256" key="8">
    <source>
        <dbReference type="SAM" id="MobiDB-lite"/>
    </source>
</evidence>
<feature type="region of interest" description="Disordered" evidence="8">
    <location>
        <begin position="1"/>
        <end position="115"/>
    </location>
</feature>
<dbReference type="GO" id="GO:0019901">
    <property type="term" value="F:protein kinase binding"/>
    <property type="evidence" value="ECO:0007669"/>
    <property type="project" value="TreeGrafter"/>
</dbReference>
<keyword evidence="7" id="KW-0472">Membrane</keyword>
<keyword evidence="4" id="KW-0597">Phosphoprotein</keyword>
<dbReference type="PANTHER" id="PTHR46047:SF3">
    <property type="entry name" value="TYROSINE-PROTEIN PHOSPHATASE NON-RECEPTOR TYPE 61F"/>
    <property type="match status" value="1"/>
</dbReference>
<protein>
    <recommendedName>
        <fullName evidence="3">protein-tyrosine-phosphatase</fullName>
        <ecNumber evidence="3">3.1.3.48</ecNumber>
    </recommendedName>
</protein>
<dbReference type="GO" id="GO:0004726">
    <property type="term" value="F:non-membrane spanning protein tyrosine phosphatase activity"/>
    <property type="evidence" value="ECO:0007669"/>
    <property type="project" value="TreeGrafter"/>
</dbReference>
<evidence type="ECO:0000256" key="1">
    <source>
        <dbReference type="ARBA" id="ARBA00004308"/>
    </source>
</evidence>
<comment type="similarity">
    <text evidence="2">Belongs to the protein-tyrosine phosphatase family. Non-receptor class 1 subfamily.</text>
</comment>
<evidence type="ECO:0000256" key="2">
    <source>
        <dbReference type="ARBA" id="ARBA00009701"/>
    </source>
</evidence>
<keyword evidence="5" id="KW-0378">Hydrolase</keyword>
<dbReference type="EMBL" id="NIVC01000647">
    <property type="protein sequence ID" value="PAA79194.1"/>
    <property type="molecule type" value="Genomic_DNA"/>
</dbReference>
<organism evidence="12 13">
    <name type="scientific">Macrostomum lignano</name>
    <dbReference type="NCBI Taxonomy" id="282301"/>
    <lineage>
        <taxon>Eukaryota</taxon>
        <taxon>Metazoa</taxon>
        <taxon>Spiralia</taxon>
        <taxon>Lophotrochozoa</taxon>
        <taxon>Platyhelminthes</taxon>
        <taxon>Rhabditophora</taxon>
        <taxon>Macrostomorpha</taxon>
        <taxon>Macrostomida</taxon>
        <taxon>Macrostomidae</taxon>
        <taxon>Macrostomum</taxon>
    </lineage>
</organism>
<dbReference type="SMART" id="SM00194">
    <property type="entry name" value="PTPc"/>
    <property type="match status" value="1"/>
</dbReference>
<dbReference type="PRINTS" id="PR00700">
    <property type="entry name" value="PRTYPHPHTASE"/>
</dbReference>
<dbReference type="Gene3D" id="3.90.190.10">
    <property type="entry name" value="Protein tyrosine phosphatase superfamily"/>
    <property type="match status" value="1"/>
</dbReference>
<dbReference type="GO" id="GO:0005634">
    <property type="term" value="C:nucleus"/>
    <property type="evidence" value="ECO:0007669"/>
    <property type="project" value="TreeGrafter"/>
</dbReference>
<dbReference type="EMBL" id="NIVC01002079">
    <property type="protein sequence ID" value="PAA61019.1"/>
    <property type="molecule type" value="Genomic_DNA"/>
</dbReference>
<evidence type="ECO:0000313" key="11">
    <source>
        <dbReference type="EMBL" id="PAA61019.1"/>
    </source>
</evidence>
<evidence type="ECO:0000313" key="13">
    <source>
        <dbReference type="Proteomes" id="UP000215902"/>
    </source>
</evidence>
<evidence type="ECO:0000256" key="3">
    <source>
        <dbReference type="ARBA" id="ARBA00013064"/>
    </source>
</evidence>
<dbReference type="GO" id="GO:0070373">
    <property type="term" value="P:negative regulation of ERK1 and ERK2 cascade"/>
    <property type="evidence" value="ECO:0007669"/>
    <property type="project" value="TreeGrafter"/>
</dbReference>
<evidence type="ECO:0000259" key="10">
    <source>
        <dbReference type="PROSITE" id="PS50056"/>
    </source>
</evidence>
<dbReference type="InterPro" id="IPR000387">
    <property type="entry name" value="Tyr_Pase_dom"/>
</dbReference>
<feature type="compositionally biased region" description="Acidic residues" evidence="8">
    <location>
        <begin position="42"/>
        <end position="53"/>
    </location>
</feature>
<keyword evidence="6" id="KW-0904">Protein phosphatase</keyword>
<dbReference type="SMART" id="SM00404">
    <property type="entry name" value="PTPc_motif"/>
    <property type="match status" value="1"/>
</dbReference>
<dbReference type="InterPro" id="IPR051985">
    <property type="entry name" value="NR_tyrosine_phosphatase"/>
</dbReference>
<dbReference type="EC" id="3.1.3.48" evidence="3"/>
<feature type="non-terminal residue" evidence="12">
    <location>
        <position position="1"/>
    </location>
</feature>
<dbReference type="InterPro" id="IPR003595">
    <property type="entry name" value="Tyr_Pase_cat"/>
</dbReference>
<feature type="domain" description="Tyrosine specific protein phosphatases" evidence="10">
    <location>
        <begin position="379"/>
        <end position="458"/>
    </location>
</feature>
<dbReference type="InterPro" id="IPR016130">
    <property type="entry name" value="Tyr_Pase_AS"/>
</dbReference>
<dbReference type="AlphaFoldDB" id="A0A267G170"/>
<feature type="compositionally biased region" description="Acidic residues" evidence="8">
    <location>
        <begin position="68"/>
        <end position="83"/>
    </location>
</feature>
<dbReference type="PANTHER" id="PTHR46047">
    <property type="entry name" value="TYROSINE-PROTEIN PHOSPHATASE NON-RECEPTOR TYPE 61F"/>
    <property type="match status" value="1"/>
</dbReference>
<evidence type="ECO:0000256" key="6">
    <source>
        <dbReference type="ARBA" id="ARBA00022912"/>
    </source>
</evidence>
<dbReference type="PROSITE" id="PS50055">
    <property type="entry name" value="TYR_PHOSPHATASE_PTP"/>
    <property type="match status" value="1"/>
</dbReference>